<evidence type="ECO:0000256" key="10">
    <source>
        <dbReference type="SAM" id="MobiDB-lite"/>
    </source>
</evidence>
<dbReference type="SUPFAM" id="SSF47459">
    <property type="entry name" value="HLH, helix-loop-helix DNA-binding domain"/>
    <property type="match status" value="1"/>
</dbReference>
<dbReference type="AlphaFoldDB" id="A0A9Q0N8B6"/>
<dbReference type="FunFam" id="4.10.280.10:FF:000012">
    <property type="entry name" value="hairy/enhancer-of-split related with YRPW motif protein 1"/>
    <property type="match status" value="1"/>
</dbReference>
<protein>
    <submittedName>
        <fullName evidence="13">Hairy/enhancer-of-split related with YRPW motif protein</fullName>
    </submittedName>
</protein>
<evidence type="ECO:0000256" key="5">
    <source>
        <dbReference type="ARBA" id="ARBA00023015"/>
    </source>
</evidence>
<reference evidence="13" key="1">
    <citation type="submission" date="2022-07" db="EMBL/GenBank/DDBJ databases">
        <authorList>
            <person name="Trinca V."/>
            <person name="Uliana J.V.C."/>
            <person name="Torres T.T."/>
            <person name="Ward R.J."/>
            <person name="Monesi N."/>
        </authorList>
    </citation>
    <scope>NUCLEOTIDE SEQUENCE</scope>
    <source>
        <strain evidence="13">HSMRA1968</strain>
        <tissue evidence="13">Whole embryos</tissue>
    </source>
</reference>
<evidence type="ECO:0000256" key="3">
    <source>
        <dbReference type="ARBA" id="ARBA00022491"/>
    </source>
</evidence>
<dbReference type="EMBL" id="WJQU01000002">
    <property type="protein sequence ID" value="KAJ6644469.1"/>
    <property type="molecule type" value="Genomic_DNA"/>
</dbReference>
<dbReference type="Gene3D" id="6.10.250.980">
    <property type="match status" value="1"/>
</dbReference>
<feature type="non-terminal residue" evidence="13">
    <location>
        <position position="289"/>
    </location>
</feature>
<feature type="region of interest" description="Disordered" evidence="10">
    <location>
        <begin position="1"/>
        <end position="56"/>
    </location>
</feature>
<feature type="compositionally biased region" description="Low complexity" evidence="10">
    <location>
        <begin position="259"/>
        <end position="277"/>
    </location>
</feature>
<proteinExistence type="inferred from homology"/>
<dbReference type="InterPro" id="IPR003650">
    <property type="entry name" value="Orange_dom"/>
</dbReference>
<keyword evidence="5" id="KW-0805">Transcription regulation</keyword>
<organism evidence="13 14">
    <name type="scientific">Pseudolycoriella hygida</name>
    <dbReference type="NCBI Taxonomy" id="35572"/>
    <lineage>
        <taxon>Eukaryota</taxon>
        <taxon>Metazoa</taxon>
        <taxon>Ecdysozoa</taxon>
        <taxon>Arthropoda</taxon>
        <taxon>Hexapoda</taxon>
        <taxon>Insecta</taxon>
        <taxon>Pterygota</taxon>
        <taxon>Neoptera</taxon>
        <taxon>Endopterygota</taxon>
        <taxon>Diptera</taxon>
        <taxon>Nematocera</taxon>
        <taxon>Sciaroidea</taxon>
        <taxon>Sciaridae</taxon>
        <taxon>Pseudolycoriella</taxon>
    </lineage>
</organism>
<dbReference type="GO" id="GO:0046983">
    <property type="term" value="F:protein dimerization activity"/>
    <property type="evidence" value="ECO:0007669"/>
    <property type="project" value="InterPro"/>
</dbReference>
<comment type="similarity">
    <text evidence="9">Belongs to the HEY family.</text>
</comment>
<keyword evidence="4" id="KW-0914">Notch signaling pathway</keyword>
<evidence type="ECO:0000256" key="8">
    <source>
        <dbReference type="ARBA" id="ARBA00023242"/>
    </source>
</evidence>
<evidence type="ECO:0000313" key="14">
    <source>
        <dbReference type="Proteomes" id="UP001151699"/>
    </source>
</evidence>
<feature type="domain" description="Orange" evidence="12">
    <location>
        <begin position="126"/>
        <end position="158"/>
    </location>
</feature>
<dbReference type="Proteomes" id="UP001151699">
    <property type="component" value="Chromosome B"/>
</dbReference>
<evidence type="ECO:0000313" key="13">
    <source>
        <dbReference type="EMBL" id="KAJ6644469.1"/>
    </source>
</evidence>
<dbReference type="OrthoDB" id="6371181at2759"/>
<keyword evidence="6" id="KW-0238">DNA-binding</keyword>
<dbReference type="InterPro" id="IPR011598">
    <property type="entry name" value="bHLH_dom"/>
</dbReference>
<name>A0A9Q0N8B6_9DIPT</name>
<dbReference type="Pfam" id="PF00010">
    <property type="entry name" value="HLH"/>
    <property type="match status" value="1"/>
</dbReference>
<feature type="region of interest" description="Disordered" evidence="10">
    <location>
        <begin position="259"/>
        <end position="289"/>
    </location>
</feature>
<evidence type="ECO:0000256" key="4">
    <source>
        <dbReference type="ARBA" id="ARBA00022976"/>
    </source>
</evidence>
<feature type="domain" description="BHLH" evidence="11">
    <location>
        <begin position="48"/>
        <end position="103"/>
    </location>
</feature>
<dbReference type="GO" id="GO:0007219">
    <property type="term" value="P:Notch signaling pathway"/>
    <property type="evidence" value="ECO:0007669"/>
    <property type="project" value="UniProtKB-KW"/>
</dbReference>
<dbReference type="SUPFAM" id="SSF158457">
    <property type="entry name" value="Orange domain-like"/>
    <property type="match status" value="1"/>
</dbReference>
<gene>
    <name evidence="13" type="primary">Hey</name>
    <name evidence="13" type="ORF">Bhyg_09438</name>
</gene>
<keyword evidence="2" id="KW-0217">Developmental protein</keyword>
<dbReference type="GO" id="GO:0006355">
    <property type="term" value="P:regulation of DNA-templated transcription"/>
    <property type="evidence" value="ECO:0007669"/>
    <property type="project" value="InterPro"/>
</dbReference>
<dbReference type="Gene3D" id="4.10.280.10">
    <property type="entry name" value="Helix-loop-helix DNA-binding domain"/>
    <property type="match status" value="1"/>
</dbReference>
<evidence type="ECO:0000259" key="12">
    <source>
        <dbReference type="PROSITE" id="PS51054"/>
    </source>
</evidence>
<dbReference type="GO" id="GO:0003677">
    <property type="term" value="F:DNA binding"/>
    <property type="evidence" value="ECO:0007669"/>
    <property type="project" value="UniProtKB-KW"/>
</dbReference>
<comment type="subcellular location">
    <subcellularLocation>
        <location evidence="1">Nucleus</location>
    </subcellularLocation>
</comment>
<dbReference type="GO" id="GO:0005634">
    <property type="term" value="C:nucleus"/>
    <property type="evidence" value="ECO:0007669"/>
    <property type="project" value="UniProtKB-SubCell"/>
</dbReference>
<evidence type="ECO:0000256" key="6">
    <source>
        <dbReference type="ARBA" id="ARBA00023125"/>
    </source>
</evidence>
<keyword evidence="14" id="KW-1185">Reference proteome</keyword>
<dbReference type="SMART" id="SM00353">
    <property type="entry name" value="HLH"/>
    <property type="match status" value="1"/>
</dbReference>
<dbReference type="PROSITE" id="PS51054">
    <property type="entry name" value="ORANGE"/>
    <property type="match status" value="1"/>
</dbReference>
<comment type="caution">
    <text evidence="13">The sequence shown here is derived from an EMBL/GenBank/DDBJ whole genome shotgun (WGS) entry which is preliminary data.</text>
</comment>
<keyword evidence="7" id="KW-0804">Transcription</keyword>
<dbReference type="PROSITE" id="PS50888">
    <property type="entry name" value="BHLH"/>
    <property type="match status" value="1"/>
</dbReference>
<dbReference type="InterPro" id="IPR036638">
    <property type="entry name" value="HLH_DNA-bd_sf"/>
</dbReference>
<accession>A0A9Q0N8B6</accession>
<evidence type="ECO:0000256" key="1">
    <source>
        <dbReference type="ARBA" id="ARBA00004123"/>
    </source>
</evidence>
<evidence type="ECO:0000256" key="7">
    <source>
        <dbReference type="ARBA" id="ARBA00023163"/>
    </source>
</evidence>
<evidence type="ECO:0000259" key="11">
    <source>
        <dbReference type="PROSITE" id="PS50888"/>
    </source>
</evidence>
<dbReference type="GO" id="GO:0032502">
    <property type="term" value="P:developmental process"/>
    <property type="evidence" value="ECO:0007669"/>
    <property type="project" value="UniProtKB-ARBA"/>
</dbReference>
<evidence type="ECO:0000256" key="9">
    <source>
        <dbReference type="ARBA" id="ARBA00038262"/>
    </source>
</evidence>
<keyword evidence="8" id="KW-0539">Nucleus</keyword>
<dbReference type="SMART" id="SM00511">
    <property type="entry name" value="ORANGE"/>
    <property type="match status" value="1"/>
</dbReference>
<sequence>HNTWVPPQTRGMKRSISESDCEDAYSETSSKDQISPKDADQDSCQHLSRKKRRGVIEKKRRDRINSSLSELKRLVPSAYEKQGSAKLEKAEILQLTVDHLKTLHAKGVDSLAYDPQRFAMDYHIIGFRECASEVARYLINTEGMDIQDPLRMRLISHLQCFVAQRELSAKSGTAANWTHPPYQPNYATSYHQNYPSHISGGNGYVPNLPNLPPPTATVTPIPPSNLHLISTTHTATATSVTETYKNTSASLGYGNPQYSSGGSQYGNQNNGYNSNGSKPYRPWGAEMAY</sequence>
<dbReference type="Pfam" id="PF07527">
    <property type="entry name" value="Hairy_orange"/>
    <property type="match status" value="1"/>
</dbReference>
<keyword evidence="3" id="KW-0678">Repressor</keyword>
<dbReference type="PANTHER" id="PTHR10985">
    <property type="entry name" value="BASIC HELIX-LOOP-HELIX TRANSCRIPTION FACTOR, HES-RELATED"/>
    <property type="match status" value="1"/>
</dbReference>
<dbReference type="InterPro" id="IPR050370">
    <property type="entry name" value="HES_HEY"/>
</dbReference>
<evidence type="ECO:0000256" key="2">
    <source>
        <dbReference type="ARBA" id="ARBA00022473"/>
    </source>
</evidence>